<dbReference type="InterPro" id="IPR011250">
    <property type="entry name" value="OMP/PagP_B-barrel"/>
</dbReference>
<feature type="signal peptide" evidence="1">
    <location>
        <begin position="1"/>
        <end position="24"/>
    </location>
</feature>
<dbReference type="InterPro" id="IPR005618">
    <property type="entry name" value="OMPW"/>
</dbReference>
<dbReference type="EMBL" id="FQZU01000001">
    <property type="protein sequence ID" value="SHI62316.1"/>
    <property type="molecule type" value="Genomic_DNA"/>
</dbReference>
<reference evidence="3" key="1">
    <citation type="submission" date="2016-11" db="EMBL/GenBank/DDBJ databases">
        <authorList>
            <person name="Varghese N."/>
            <person name="Submissions S."/>
        </authorList>
    </citation>
    <scope>NUCLEOTIDE SEQUENCE [LARGE SCALE GENOMIC DNA]</scope>
    <source>
        <strain evidence="3">DSM 16219</strain>
    </source>
</reference>
<evidence type="ECO:0000313" key="3">
    <source>
        <dbReference type="Proteomes" id="UP000183994"/>
    </source>
</evidence>
<feature type="chain" id="PRO_5012929077" evidence="1">
    <location>
        <begin position="25"/>
        <end position="219"/>
    </location>
</feature>
<dbReference type="Proteomes" id="UP000183994">
    <property type="component" value="Unassembled WGS sequence"/>
</dbReference>
<dbReference type="GO" id="GO:0055085">
    <property type="term" value="P:transmembrane transport"/>
    <property type="evidence" value="ECO:0007669"/>
    <property type="project" value="TreeGrafter"/>
</dbReference>
<protein>
    <submittedName>
        <fullName evidence="2">Outer membrane protein</fullName>
    </submittedName>
</protein>
<gene>
    <name evidence="2" type="ORF">SAMN02745216_00281</name>
</gene>
<dbReference type="STRING" id="1121393.SAMN02745216_00281"/>
<organism evidence="2 3">
    <name type="scientific">Desulfatibacillum alkenivorans DSM 16219</name>
    <dbReference type="NCBI Taxonomy" id="1121393"/>
    <lineage>
        <taxon>Bacteria</taxon>
        <taxon>Pseudomonadati</taxon>
        <taxon>Thermodesulfobacteriota</taxon>
        <taxon>Desulfobacteria</taxon>
        <taxon>Desulfobacterales</taxon>
        <taxon>Desulfatibacillaceae</taxon>
        <taxon>Desulfatibacillum</taxon>
    </lineage>
</organism>
<dbReference type="Pfam" id="PF03922">
    <property type="entry name" value="OmpW"/>
    <property type="match status" value="1"/>
</dbReference>
<dbReference type="AlphaFoldDB" id="A0A1M6CMT7"/>
<dbReference type="Gene3D" id="2.40.160.20">
    <property type="match status" value="1"/>
</dbReference>
<dbReference type="OrthoDB" id="5451288at2"/>
<keyword evidence="3" id="KW-1185">Reference proteome</keyword>
<dbReference type="RefSeq" id="WP_073472128.1">
    <property type="nucleotide sequence ID" value="NZ_FQZU01000001.1"/>
</dbReference>
<accession>A0A1M6CMT7</accession>
<sequence length="219" mass="23594">MKKISVVMVVGMIGLMLMAGSAMAADTAGKIGIGLELGYNQISDTSIPDAPGIDGEFDGAFIFGANADYFFTDFFSLEMFLGYTATDMDASGFGVSIDVGEVTQVPWTLTARLHYPNDSIVSPYIGAGVGYYFNDFDISSTMVNNAAPQTYGIDLENSFGFHVNGGAEVFVDENVAFDLDLKYTWNNADWDENVNGVTITSGDIDMDAFTATVGVKYYF</sequence>
<name>A0A1M6CMT7_9BACT</name>
<dbReference type="GO" id="GO:0019867">
    <property type="term" value="C:outer membrane"/>
    <property type="evidence" value="ECO:0007669"/>
    <property type="project" value="InterPro"/>
</dbReference>
<proteinExistence type="predicted"/>
<dbReference type="PANTHER" id="PTHR36920:SF1">
    <property type="entry name" value="OUTER MEMBRANE PROTEIN W"/>
    <property type="match status" value="1"/>
</dbReference>
<evidence type="ECO:0000313" key="2">
    <source>
        <dbReference type="EMBL" id="SHI62316.1"/>
    </source>
</evidence>
<dbReference type="SUPFAM" id="SSF56925">
    <property type="entry name" value="OMPA-like"/>
    <property type="match status" value="1"/>
</dbReference>
<evidence type="ECO:0000256" key="1">
    <source>
        <dbReference type="SAM" id="SignalP"/>
    </source>
</evidence>
<dbReference type="PANTHER" id="PTHR36920">
    <property type="match status" value="1"/>
</dbReference>
<keyword evidence="1" id="KW-0732">Signal</keyword>